<organism evidence="1">
    <name type="scientific">Nothobranchius kuhntae</name>
    <name type="common">Beira killifish</name>
    <dbReference type="NCBI Taxonomy" id="321403"/>
    <lineage>
        <taxon>Eukaryota</taxon>
        <taxon>Metazoa</taxon>
        <taxon>Chordata</taxon>
        <taxon>Craniata</taxon>
        <taxon>Vertebrata</taxon>
        <taxon>Euteleostomi</taxon>
        <taxon>Actinopterygii</taxon>
        <taxon>Neopterygii</taxon>
        <taxon>Teleostei</taxon>
        <taxon>Neoteleostei</taxon>
        <taxon>Acanthomorphata</taxon>
        <taxon>Ovalentaria</taxon>
        <taxon>Atherinomorphae</taxon>
        <taxon>Cyprinodontiformes</taxon>
        <taxon>Nothobranchiidae</taxon>
        <taxon>Nothobranchius</taxon>
    </lineage>
</organism>
<gene>
    <name evidence="1" type="primary">CR392001.1</name>
</gene>
<sequence>GWTDLQQLSDQCYITWNISEMLTNKSKHITPSYLGGGVKSRTQVTPAINCSDYFHQEGGSAASGPEPAD</sequence>
<protein>
    <submittedName>
        <fullName evidence="1">Uncharacterized protein</fullName>
    </submittedName>
</protein>
<reference evidence="1" key="2">
    <citation type="submission" date="2016-06" db="EMBL/GenBank/DDBJ databases">
        <title>The genome of a short-lived fish provides insights into sex chromosome evolution and the genetic control of aging.</title>
        <authorList>
            <person name="Reichwald K."/>
            <person name="Felder M."/>
            <person name="Petzold A."/>
            <person name="Koch P."/>
            <person name="Groth M."/>
            <person name="Platzer M."/>
        </authorList>
    </citation>
    <scope>NUCLEOTIDE SEQUENCE</scope>
    <source>
        <tissue evidence="1">Brain</tissue>
    </source>
</reference>
<accession>A0A1A8KGQ3</accession>
<evidence type="ECO:0000313" key="1">
    <source>
        <dbReference type="EMBL" id="SBR31463.1"/>
    </source>
</evidence>
<proteinExistence type="predicted"/>
<feature type="non-terminal residue" evidence="1">
    <location>
        <position position="69"/>
    </location>
</feature>
<reference evidence="1" key="1">
    <citation type="submission" date="2016-05" db="EMBL/GenBank/DDBJ databases">
        <authorList>
            <person name="Lavstsen T."/>
            <person name="Jespersen J.S."/>
        </authorList>
    </citation>
    <scope>NUCLEOTIDE SEQUENCE</scope>
    <source>
        <tissue evidence="1">Brain</tissue>
    </source>
</reference>
<feature type="non-terminal residue" evidence="1">
    <location>
        <position position="1"/>
    </location>
</feature>
<name>A0A1A8KGQ3_NOTKU</name>
<dbReference type="AlphaFoldDB" id="A0A1A8KGQ3"/>
<dbReference type="EMBL" id="HAEE01011413">
    <property type="protein sequence ID" value="SBR31463.1"/>
    <property type="molecule type" value="Transcribed_RNA"/>
</dbReference>